<dbReference type="Proteomes" id="UP000000391">
    <property type="component" value="Chromosome"/>
</dbReference>
<dbReference type="GeneID" id="9346149"/>
<dbReference type="InterPro" id="IPR004408">
    <property type="entry name" value="Biotin_CoA_COase_ligase"/>
</dbReference>
<dbReference type="GO" id="GO:0005524">
    <property type="term" value="F:ATP binding"/>
    <property type="evidence" value="ECO:0007669"/>
    <property type="project" value="UniProtKB-KW"/>
</dbReference>
<organism evidence="5 6">
    <name type="scientific">Methanohalobium evestigatum (strain ATCC BAA-1072 / DSM 3721 / NBRC 107634 / OCM 161 / Z-7303)</name>
    <dbReference type="NCBI Taxonomy" id="644295"/>
    <lineage>
        <taxon>Archaea</taxon>
        <taxon>Methanobacteriati</taxon>
        <taxon>Methanobacteriota</taxon>
        <taxon>Stenosarchaea group</taxon>
        <taxon>Methanomicrobia</taxon>
        <taxon>Methanosarcinales</taxon>
        <taxon>Methanosarcinaceae</taxon>
        <taxon>Methanohalobium</taxon>
    </lineage>
</organism>
<dbReference type="Pfam" id="PF02237">
    <property type="entry name" value="BPL_C"/>
    <property type="match status" value="1"/>
</dbReference>
<dbReference type="InterPro" id="IPR013196">
    <property type="entry name" value="HTH_11"/>
</dbReference>
<dbReference type="KEGG" id="mev:Metev_0528"/>
<dbReference type="SUPFAM" id="SSF46785">
    <property type="entry name" value="Winged helix' DNA-binding domain"/>
    <property type="match status" value="1"/>
</dbReference>
<accession>D7E898</accession>
<evidence type="ECO:0000256" key="2">
    <source>
        <dbReference type="ARBA" id="ARBA00022741"/>
    </source>
</evidence>
<dbReference type="GO" id="GO:0004077">
    <property type="term" value="F:biotin--[biotin carboxyl-carrier protein] ligase activity"/>
    <property type="evidence" value="ECO:0007669"/>
    <property type="project" value="UniProtKB-EC"/>
</dbReference>
<dbReference type="InterPro" id="IPR045864">
    <property type="entry name" value="aa-tRNA-synth_II/BPL/LPL"/>
</dbReference>
<dbReference type="Gene3D" id="1.10.10.10">
    <property type="entry name" value="Winged helix-like DNA-binding domain superfamily/Winged helix DNA-binding domain"/>
    <property type="match status" value="1"/>
</dbReference>
<dbReference type="Pfam" id="PF08279">
    <property type="entry name" value="HTH_11"/>
    <property type="match status" value="1"/>
</dbReference>
<dbReference type="InterPro" id="IPR004143">
    <property type="entry name" value="BPL_LPL_catalytic"/>
</dbReference>
<gene>
    <name evidence="5" type="ordered locus">Metev_0528</name>
</gene>
<dbReference type="HOGENOM" id="CLU_051096_0_0_2"/>
<dbReference type="CDD" id="cd16442">
    <property type="entry name" value="BPL"/>
    <property type="match status" value="1"/>
</dbReference>
<protein>
    <submittedName>
        <fullName evidence="5">Biotin/acetyl-CoA-carboxylase ligase</fullName>
        <ecNumber evidence="5">6.3.4.15</ecNumber>
    </submittedName>
</protein>
<evidence type="ECO:0000313" key="5">
    <source>
        <dbReference type="EMBL" id="ADI73440.1"/>
    </source>
</evidence>
<dbReference type="InterPro" id="IPR036390">
    <property type="entry name" value="WH_DNA-bd_sf"/>
</dbReference>
<dbReference type="InterPro" id="IPR008988">
    <property type="entry name" value="Transcriptional_repressor_C"/>
</dbReference>
<keyword evidence="2" id="KW-0547">Nucleotide-binding</keyword>
<dbReference type="NCBIfam" id="TIGR00121">
    <property type="entry name" value="birA_ligase"/>
    <property type="match status" value="1"/>
</dbReference>
<dbReference type="Pfam" id="PF03099">
    <property type="entry name" value="BPL_LplA_LipB"/>
    <property type="match status" value="1"/>
</dbReference>
<evidence type="ECO:0000256" key="3">
    <source>
        <dbReference type="ARBA" id="ARBA00022840"/>
    </source>
</evidence>
<dbReference type="PROSITE" id="PS51733">
    <property type="entry name" value="BPL_LPL_CATALYTIC"/>
    <property type="match status" value="1"/>
</dbReference>
<keyword evidence="3" id="KW-0067">ATP-binding</keyword>
<dbReference type="HAMAP" id="MF_00978">
    <property type="entry name" value="Bifunct_BirA"/>
    <property type="match status" value="1"/>
</dbReference>
<evidence type="ECO:0000259" key="4">
    <source>
        <dbReference type="PROSITE" id="PS51733"/>
    </source>
</evidence>
<dbReference type="RefSeq" id="WP_013194008.1">
    <property type="nucleotide sequence ID" value="NC_014253.1"/>
</dbReference>
<dbReference type="PANTHER" id="PTHR12835:SF5">
    <property type="entry name" value="BIOTIN--PROTEIN LIGASE"/>
    <property type="match status" value="1"/>
</dbReference>
<dbReference type="STRING" id="644295.Metev_0528"/>
<dbReference type="PANTHER" id="PTHR12835">
    <property type="entry name" value="BIOTIN PROTEIN LIGASE"/>
    <property type="match status" value="1"/>
</dbReference>
<dbReference type="SUPFAM" id="SSF55681">
    <property type="entry name" value="Class II aaRS and biotin synthetases"/>
    <property type="match status" value="1"/>
</dbReference>
<dbReference type="InterPro" id="IPR003142">
    <property type="entry name" value="BPL_C"/>
</dbReference>
<evidence type="ECO:0000313" key="6">
    <source>
        <dbReference type="Proteomes" id="UP000000391"/>
    </source>
</evidence>
<evidence type="ECO:0000256" key="1">
    <source>
        <dbReference type="ARBA" id="ARBA00022598"/>
    </source>
</evidence>
<dbReference type="EC" id="6.3.4.15" evidence="5"/>
<dbReference type="SUPFAM" id="SSF50037">
    <property type="entry name" value="C-terminal domain of transcriptional repressors"/>
    <property type="match status" value="1"/>
</dbReference>
<feature type="domain" description="BPL/LPL catalytic" evidence="4">
    <location>
        <begin position="70"/>
        <end position="258"/>
    </location>
</feature>
<dbReference type="OrthoDB" id="46252at2157"/>
<dbReference type="GO" id="GO:0005737">
    <property type="term" value="C:cytoplasm"/>
    <property type="evidence" value="ECO:0007669"/>
    <property type="project" value="TreeGrafter"/>
</dbReference>
<reference evidence="5 6" key="1">
    <citation type="submission" date="2010-06" db="EMBL/GenBank/DDBJ databases">
        <title>Complete sequence chromosome of Methanohalobium evestigatum Z-7303.</title>
        <authorList>
            <consortium name="US DOE Joint Genome Institute"/>
            <person name="Lucas S."/>
            <person name="Copeland A."/>
            <person name="Lapidus A."/>
            <person name="Cheng J.-F."/>
            <person name="Bruce D."/>
            <person name="Goodwin L."/>
            <person name="Pitluck S."/>
            <person name="Saunders E."/>
            <person name="Detter J.C."/>
            <person name="Han C."/>
            <person name="Tapia R."/>
            <person name="Land M."/>
            <person name="Hauser L."/>
            <person name="Kyrpides N."/>
            <person name="Mikhailova N."/>
            <person name="Sieprawska-Lupa M."/>
            <person name="Whitman W.B."/>
            <person name="Anderson I."/>
            <person name="Woyke T."/>
        </authorList>
    </citation>
    <scope>NUCLEOTIDE SEQUENCE [LARGE SCALE GENOMIC DNA]</scope>
    <source>
        <strain evidence="6">ATCC BAA-1072 / DSM 3721 / NBRC 107634 / OCM 161 / Z-7303</strain>
    </source>
</reference>
<keyword evidence="6" id="KW-1185">Reference proteome</keyword>
<dbReference type="Gene3D" id="3.30.930.10">
    <property type="entry name" value="Bira Bifunctional Protein, Domain 2"/>
    <property type="match status" value="1"/>
</dbReference>
<keyword evidence="1 5" id="KW-0436">Ligase</keyword>
<proteinExistence type="inferred from homology"/>
<dbReference type="InterPro" id="IPR030855">
    <property type="entry name" value="Bifunct_BirA"/>
</dbReference>
<dbReference type="InterPro" id="IPR036388">
    <property type="entry name" value="WH-like_DNA-bd_sf"/>
</dbReference>
<sequence>MSDRKEDILNILKNSDQKPVSGEELGEQLGISRTMVWKYIKSLKDDGYNITSSTKTGYILNSSPDMLYSEEILSGLKTSIIGNKIYHFDELESTNEEAKRLAPDEDEGTVIISETQKSGRGRMGRDWTSPRGGIYMSVILKPTIPASHAYHLTLVAGIAVANAIRNLGINACIKWPNDILINNRKVCGILTEINAEIEKIDYIVLGMGINANVDTGMFSSELKEGSTSLKSELGKPVERVSFVQNLLYEFEQEYIKFKSKPFNDIVDEWISLSDTIGKEVSIMTPSKMVEGKAIGVTKNGALIVKKDDGEKEEIIAGRCIYTRTS</sequence>
<dbReference type="AlphaFoldDB" id="D7E898"/>
<dbReference type="EMBL" id="CP002069">
    <property type="protein sequence ID" value="ADI73440.1"/>
    <property type="molecule type" value="Genomic_DNA"/>
</dbReference>
<dbReference type="Gene3D" id="2.30.30.100">
    <property type="match status" value="1"/>
</dbReference>
<dbReference type="GO" id="GO:0006355">
    <property type="term" value="P:regulation of DNA-templated transcription"/>
    <property type="evidence" value="ECO:0007669"/>
    <property type="project" value="InterPro"/>
</dbReference>
<name>D7E898_METEZ</name>